<feature type="compositionally biased region" description="Basic and acidic residues" evidence="1">
    <location>
        <begin position="12"/>
        <end position="39"/>
    </location>
</feature>
<evidence type="ECO:0000313" key="3">
    <source>
        <dbReference type="Proteomes" id="UP000306102"/>
    </source>
</evidence>
<organism evidence="2 3">
    <name type="scientific">Camellia sinensis var. sinensis</name>
    <name type="common">China tea</name>
    <dbReference type="NCBI Taxonomy" id="542762"/>
    <lineage>
        <taxon>Eukaryota</taxon>
        <taxon>Viridiplantae</taxon>
        <taxon>Streptophyta</taxon>
        <taxon>Embryophyta</taxon>
        <taxon>Tracheophyta</taxon>
        <taxon>Spermatophyta</taxon>
        <taxon>Magnoliopsida</taxon>
        <taxon>eudicotyledons</taxon>
        <taxon>Gunneridae</taxon>
        <taxon>Pentapetalae</taxon>
        <taxon>asterids</taxon>
        <taxon>Ericales</taxon>
        <taxon>Theaceae</taxon>
        <taxon>Camellia</taxon>
    </lineage>
</organism>
<reference evidence="2 3" key="1">
    <citation type="journal article" date="2018" name="Proc. Natl. Acad. Sci. U.S.A.">
        <title>Draft genome sequence of Camellia sinensis var. sinensis provides insights into the evolution of the tea genome and tea quality.</title>
        <authorList>
            <person name="Wei C."/>
            <person name="Yang H."/>
            <person name="Wang S."/>
            <person name="Zhao J."/>
            <person name="Liu C."/>
            <person name="Gao L."/>
            <person name="Xia E."/>
            <person name="Lu Y."/>
            <person name="Tai Y."/>
            <person name="She G."/>
            <person name="Sun J."/>
            <person name="Cao H."/>
            <person name="Tong W."/>
            <person name="Gao Q."/>
            <person name="Li Y."/>
            <person name="Deng W."/>
            <person name="Jiang X."/>
            <person name="Wang W."/>
            <person name="Chen Q."/>
            <person name="Zhang S."/>
            <person name="Li H."/>
            <person name="Wu J."/>
            <person name="Wang P."/>
            <person name="Li P."/>
            <person name="Shi C."/>
            <person name="Zheng F."/>
            <person name="Jian J."/>
            <person name="Huang B."/>
            <person name="Shan D."/>
            <person name="Shi M."/>
            <person name="Fang C."/>
            <person name="Yue Y."/>
            <person name="Li F."/>
            <person name="Li D."/>
            <person name="Wei S."/>
            <person name="Han B."/>
            <person name="Jiang C."/>
            <person name="Yin Y."/>
            <person name="Xia T."/>
            <person name="Zhang Z."/>
            <person name="Bennetzen J.L."/>
            <person name="Zhao S."/>
            <person name="Wan X."/>
        </authorList>
    </citation>
    <scope>NUCLEOTIDE SEQUENCE [LARGE SCALE GENOMIC DNA]</scope>
    <source>
        <strain evidence="3">cv. Shuchazao</strain>
        <tissue evidence="2">Leaf</tissue>
    </source>
</reference>
<accession>A0A4S4EWI8</accession>
<comment type="caution">
    <text evidence="2">The sequence shown here is derived from an EMBL/GenBank/DDBJ whole genome shotgun (WGS) entry which is preliminary data.</text>
</comment>
<keyword evidence="3" id="KW-1185">Reference proteome</keyword>
<dbReference type="Proteomes" id="UP000306102">
    <property type="component" value="Unassembled WGS sequence"/>
</dbReference>
<sequence length="133" mass="15042">MTIESVENFDDASSKKKEMDGGRRENPIDKPDHRTRGNEDLEDVVYQSAEHRGTIFIGEAKDKKHEFVGDFGGGRRTMKMVRGLMEWSWNGRLCNLASSVMEMVNLGWPYVDRGDWYGGAYGCASKAEACRRG</sequence>
<dbReference type="AlphaFoldDB" id="A0A4S4EWI8"/>
<protein>
    <submittedName>
        <fullName evidence="2">Uncharacterized protein</fullName>
    </submittedName>
</protein>
<gene>
    <name evidence="2" type="ORF">TEA_003673</name>
</gene>
<name>A0A4S4EWI8_CAMSN</name>
<evidence type="ECO:0000256" key="1">
    <source>
        <dbReference type="SAM" id="MobiDB-lite"/>
    </source>
</evidence>
<proteinExistence type="predicted"/>
<dbReference type="EMBL" id="SDRB02001421">
    <property type="protein sequence ID" value="THG21370.1"/>
    <property type="molecule type" value="Genomic_DNA"/>
</dbReference>
<feature type="region of interest" description="Disordered" evidence="1">
    <location>
        <begin position="1"/>
        <end position="40"/>
    </location>
</feature>
<evidence type="ECO:0000313" key="2">
    <source>
        <dbReference type="EMBL" id="THG21370.1"/>
    </source>
</evidence>